<keyword evidence="1" id="KW-0732">Signal</keyword>
<dbReference type="GO" id="GO:0006508">
    <property type="term" value="P:proteolysis"/>
    <property type="evidence" value="ECO:0007669"/>
    <property type="project" value="InterPro"/>
</dbReference>
<dbReference type="PANTHER" id="PTHR43037">
    <property type="entry name" value="UNNAMED PRODUCT-RELATED"/>
    <property type="match status" value="1"/>
</dbReference>
<name>A0A7C2K037_9PLAN</name>
<evidence type="ECO:0000259" key="4">
    <source>
        <dbReference type="Pfam" id="PF00326"/>
    </source>
</evidence>
<dbReference type="InterPro" id="IPR050955">
    <property type="entry name" value="Plant_Biomass_Hydrol_Est"/>
</dbReference>
<dbReference type="InterPro" id="IPR001375">
    <property type="entry name" value="Peptidase_S9_cat"/>
</dbReference>
<dbReference type="GO" id="GO:0008236">
    <property type="term" value="F:serine-type peptidase activity"/>
    <property type="evidence" value="ECO:0007669"/>
    <property type="project" value="InterPro"/>
</dbReference>
<evidence type="ECO:0000256" key="1">
    <source>
        <dbReference type="ARBA" id="ARBA00022729"/>
    </source>
</evidence>
<organism evidence="5">
    <name type="scientific">Schlesneria paludicola</name>
    <dbReference type="NCBI Taxonomy" id="360056"/>
    <lineage>
        <taxon>Bacteria</taxon>
        <taxon>Pseudomonadati</taxon>
        <taxon>Planctomycetota</taxon>
        <taxon>Planctomycetia</taxon>
        <taxon>Planctomycetales</taxon>
        <taxon>Planctomycetaceae</taxon>
        <taxon>Schlesneria</taxon>
    </lineage>
</organism>
<keyword evidence="2 5" id="KW-0378">Hydrolase</keyword>
<gene>
    <name evidence="5" type="ORF">ENQ76_10480</name>
</gene>
<evidence type="ECO:0000256" key="3">
    <source>
        <dbReference type="SAM" id="MobiDB-lite"/>
    </source>
</evidence>
<reference evidence="5" key="1">
    <citation type="journal article" date="2020" name="mSystems">
        <title>Genome- and Community-Level Interaction Insights into Carbon Utilization and Element Cycling Functions of Hydrothermarchaeota in Hydrothermal Sediment.</title>
        <authorList>
            <person name="Zhou Z."/>
            <person name="Liu Y."/>
            <person name="Xu W."/>
            <person name="Pan J."/>
            <person name="Luo Z.H."/>
            <person name="Li M."/>
        </authorList>
    </citation>
    <scope>NUCLEOTIDE SEQUENCE [LARGE SCALE GENOMIC DNA]</scope>
    <source>
        <strain evidence="5">SpSt-339</strain>
    </source>
</reference>
<dbReference type="Pfam" id="PF00326">
    <property type="entry name" value="Peptidase_S9"/>
    <property type="match status" value="1"/>
</dbReference>
<comment type="caution">
    <text evidence="5">The sequence shown here is derived from an EMBL/GenBank/DDBJ whole genome shotgun (WGS) entry which is preliminary data.</text>
</comment>
<feature type="region of interest" description="Disordered" evidence="3">
    <location>
        <begin position="55"/>
        <end position="80"/>
    </location>
</feature>
<dbReference type="AlphaFoldDB" id="A0A7C2K037"/>
<accession>A0A7C2K037</accession>
<dbReference type="EMBL" id="DSOK01000295">
    <property type="protein sequence ID" value="HEN15880.1"/>
    <property type="molecule type" value="Genomic_DNA"/>
</dbReference>
<dbReference type="PANTHER" id="PTHR43037:SF5">
    <property type="entry name" value="FERULOYL ESTERASE"/>
    <property type="match status" value="1"/>
</dbReference>
<protein>
    <submittedName>
        <fullName evidence="5">Alpha/beta fold hydrolase</fullName>
    </submittedName>
</protein>
<proteinExistence type="predicted"/>
<feature type="compositionally biased region" description="Basic and acidic residues" evidence="3">
    <location>
        <begin position="63"/>
        <end position="76"/>
    </location>
</feature>
<evidence type="ECO:0000313" key="5">
    <source>
        <dbReference type="EMBL" id="HEN15880.1"/>
    </source>
</evidence>
<evidence type="ECO:0000256" key="2">
    <source>
        <dbReference type="ARBA" id="ARBA00022801"/>
    </source>
</evidence>
<feature type="domain" description="Peptidase S9 prolyl oligopeptidase catalytic" evidence="4">
    <location>
        <begin position="229"/>
        <end position="372"/>
    </location>
</feature>
<dbReference type="SUPFAM" id="SSF53474">
    <property type="entry name" value="alpha/beta-Hydrolases"/>
    <property type="match status" value="1"/>
</dbReference>
<sequence length="391" mass="42917">MSAIPNRQASLGPIRMGDSVQACRPGLPTSCSLRTPLLYHESTVLPVVRRLGKLRSGPRRVPRPRDSREASRRADGPGRILSRADTLHNGTRSAAHEVTGWCTGRVPMRVSGWDRETSCNMIRTSIAPSLLLLLAAAVPAAEPQDVVFQARIDGTEQRYVELLPPAFDAAQRHDVVIALHGHGADCWQFIRDTRGECQAIRDFAAEHGWIVVSPDYRARTSWMGPQADADVVQIIAELKQRHAIARVFLAGGSMGGTAALIFAARHPERIAGVCSLNGTANMVEYDRFQDAIAAACGGTKAERLDEYRNRSPELWPERFTMPVAVTTGGQDEVVPPQSVLRLVEKLRQARRRVLSIHRADGGHSTTYEDTRAVLEYVRQEAGPVPPLSPRG</sequence>
<dbReference type="Gene3D" id="3.40.50.1820">
    <property type="entry name" value="alpha/beta hydrolase"/>
    <property type="match status" value="1"/>
</dbReference>
<dbReference type="InterPro" id="IPR029058">
    <property type="entry name" value="AB_hydrolase_fold"/>
</dbReference>